<evidence type="ECO:0000256" key="7">
    <source>
        <dbReference type="ARBA" id="ARBA00023014"/>
    </source>
</evidence>
<dbReference type="FunFam" id="3.40.50.11860:FF:000001">
    <property type="entry name" value="2-(3-amino-3-carboxypropyl)histidine synthase subunit 2"/>
    <property type="match status" value="1"/>
</dbReference>
<comment type="cofactor">
    <cofactor evidence="1">
        <name>[4Fe-4S] cluster</name>
        <dbReference type="ChEBI" id="CHEBI:49883"/>
    </cofactor>
</comment>
<dbReference type="InterPro" id="IPR042265">
    <property type="entry name" value="DPH1/DPH2_3"/>
</dbReference>
<dbReference type="GO" id="GO:0090560">
    <property type="term" value="F:2-(3-amino-3-carboxypropyl)histidine synthase activity"/>
    <property type="evidence" value="ECO:0007669"/>
    <property type="project" value="InterPro"/>
</dbReference>
<dbReference type="NCBIfam" id="TIGR00322">
    <property type="entry name" value="diphth2_R"/>
    <property type="match status" value="1"/>
</dbReference>
<dbReference type="WBParaSite" id="jg19893">
    <property type="protein sequence ID" value="jg19893"/>
    <property type="gene ID" value="jg19893"/>
</dbReference>
<evidence type="ECO:0000256" key="1">
    <source>
        <dbReference type="ARBA" id="ARBA00001966"/>
    </source>
</evidence>
<evidence type="ECO:0000313" key="9">
    <source>
        <dbReference type="Proteomes" id="UP000887574"/>
    </source>
</evidence>
<keyword evidence="9" id="KW-1185">Reference proteome</keyword>
<comment type="similarity">
    <text evidence="3 8">Belongs to the DPH1/DPH2 family. DPH2 subfamily.</text>
</comment>
<evidence type="ECO:0000256" key="3">
    <source>
        <dbReference type="ARBA" id="ARBA00006179"/>
    </source>
</evidence>
<evidence type="ECO:0000256" key="5">
    <source>
        <dbReference type="ARBA" id="ARBA00022723"/>
    </source>
</evidence>
<dbReference type="InterPro" id="IPR016435">
    <property type="entry name" value="DPH1/DPH2"/>
</dbReference>
<dbReference type="GO" id="GO:0046872">
    <property type="term" value="F:metal ion binding"/>
    <property type="evidence" value="ECO:0007669"/>
    <property type="project" value="UniProtKB-KW"/>
</dbReference>
<dbReference type="PANTHER" id="PTHR10762:SF2">
    <property type="entry name" value="2-(3-AMINO-3-CARBOXYPROPYL)HISTIDINE SYNTHASE SUBUNIT 2"/>
    <property type="match status" value="1"/>
</dbReference>
<accession>A0A915DHA1</accession>
<name>A0A915DHA1_9BILA</name>
<dbReference type="PANTHER" id="PTHR10762">
    <property type="entry name" value="DIPHTHAMIDE BIOSYNTHESIS PROTEIN"/>
    <property type="match status" value="1"/>
</dbReference>
<dbReference type="NCBIfam" id="TIGR00272">
    <property type="entry name" value="DPH2"/>
    <property type="match status" value="1"/>
</dbReference>
<dbReference type="GO" id="GO:0017183">
    <property type="term" value="P:protein histidyl modification to diphthamide"/>
    <property type="evidence" value="ECO:0007669"/>
    <property type="project" value="InterPro"/>
</dbReference>
<keyword evidence="7 8" id="KW-0411">Iron-sulfur</keyword>
<dbReference type="Gene3D" id="3.40.50.11840">
    <property type="entry name" value="Diphthamide synthesis DPH1/DPH2 domain 1"/>
    <property type="match status" value="1"/>
</dbReference>
<dbReference type="GO" id="GO:0051536">
    <property type="term" value="F:iron-sulfur cluster binding"/>
    <property type="evidence" value="ECO:0007669"/>
    <property type="project" value="UniProtKB-KW"/>
</dbReference>
<proteinExistence type="inferred from homology"/>
<reference evidence="10" key="1">
    <citation type="submission" date="2022-11" db="UniProtKB">
        <authorList>
            <consortium name="WormBaseParasite"/>
        </authorList>
    </citation>
    <scope>IDENTIFICATION</scope>
</reference>
<dbReference type="SFLD" id="SFLDG01121">
    <property type="entry name" value="Diphthamide_biosynthesis"/>
    <property type="match status" value="1"/>
</dbReference>
<protein>
    <recommendedName>
        <fullName evidence="4 8">2-(3-amino-3-carboxypropyl)histidine synthase subunit 2</fullName>
    </recommendedName>
</protein>
<dbReference type="AlphaFoldDB" id="A0A915DHA1"/>
<evidence type="ECO:0000313" key="10">
    <source>
        <dbReference type="WBParaSite" id="jg19893"/>
    </source>
</evidence>
<sequence length="429" mass="48401">MMNDLPTSTPKLCSDDIAADKTNYSETDGDFVVPEFDIEYPEKIEEFFELSKVLHWITANDFKRVALQLPDAYLGCSFEISQYLEKNSTAKVYVLGDTSYRNCCIDDVAAEHANCDSLVHFGDACLTAPSKRLPLLYIFCEFKLDLDNCRGELKCTMSQVEPVENIALIYDASITHQSALVIEIVKEILPTTANLVVCHVNRIGDHSDKLDSSTNISYSSFGRNVPECVHGWLEGSTLIFVGSKGSPLLPLWLMTFVQFTNVLHYSPLEKECKLFKSSASRQLKKRLFLIEKLRDANTVGLVIGTLAVQGFREAITRVRELCKAAHKKLYVFSIGKLNEAKLSNFAGDIDVFILLSCPFGIVLNNEYYKPIVSLFEAEIALNPDRQWYSGSGWTAEFNEITLKGQCSLLFKRILNLLRNRRRVALHNLM</sequence>
<keyword evidence="6 8" id="KW-0408">Iron</keyword>
<dbReference type="Gene3D" id="3.40.50.11860">
    <property type="entry name" value="Diphthamide synthesis DPH1/DPH2 domain 3"/>
    <property type="match status" value="1"/>
</dbReference>
<comment type="pathway">
    <text evidence="2 8">Protein modification; peptidyl-diphthamide biosynthesis.</text>
</comment>
<dbReference type="InterPro" id="IPR042263">
    <property type="entry name" value="DPH1/DPH2_1"/>
</dbReference>
<comment type="function">
    <text evidence="8">Required for the first step of diphthamide biosynthesis, a post-translational modification of histidine which occurs in elongation factor 2. DPH1 and DPH2 transfer a 3-amino-3-carboxypropyl (ACP) group from S-adenosyl-L-methionine (SAM) to a histidine residue, the reaction is assisted by a reduction system comprising DPH3 and a NADH-dependent reductase. Facilitates the reduction of the catalytic iron-sulfur cluster found in the DPH1 subunit.</text>
</comment>
<dbReference type="InterPro" id="IPR010014">
    <property type="entry name" value="DHP2"/>
</dbReference>
<evidence type="ECO:0000256" key="4">
    <source>
        <dbReference type="ARBA" id="ARBA00021914"/>
    </source>
</evidence>
<evidence type="ECO:0000256" key="6">
    <source>
        <dbReference type="ARBA" id="ARBA00023004"/>
    </source>
</evidence>
<dbReference type="Proteomes" id="UP000887574">
    <property type="component" value="Unplaced"/>
</dbReference>
<evidence type="ECO:0000256" key="2">
    <source>
        <dbReference type="ARBA" id="ARBA00005156"/>
    </source>
</evidence>
<dbReference type="SFLD" id="SFLDS00032">
    <property type="entry name" value="Radical_SAM_3-amino-3-carboxyp"/>
    <property type="match status" value="1"/>
</dbReference>
<keyword evidence="5 8" id="KW-0479">Metal-binding</keyword>
<dbReference type="Pfam" id="PF01866">
    <property type="entry name" value="Diphthamide_syn"/>
    <property type="match status" value="1"/>
</dbReference>
<organism evidence="9 10">
    <name type="scientific">Ditylenchus dipsaci</name>
    <dbReference type="NCBI Taxonomy" id="166011"/>
    <lineage>
        <taxon>Eukaryota</taxon>
        <taxon>Metazoa</taxon>
        <taxon>Ecdysozoa</taxon>
        <taxon>Nematoda</taxon>
        <taxon>Chromadorea</taxon>
        <taxon>Rhabditida</taxon>
        <taxon>Tylenchina</taxon>
        <taxon>Tylenchomorpha</taxon>
        <taxon>Sphaerularioidea</taxon>
        <taxon>Anguinidae</taxon>
        <taxon>Anguininae</taxon>
        <taxon>Ditylenchus</taxon>
    </lineage>
</organism>
<evidence type="ECO:0000256" key="8">
    <source>
        <dbReference type="RuleBase" id="RU364133"/>
    </source>
</evidence>